<dbReference type="AlphaFoldDB" id="A0A6A6UKP9"/>
<organism evidence="5 6">
    <name type="scientific">Microthyrium microscopicum</name>
    <dbReference type="NCBI Taxonomy" id="703497"/>
    <lineage>
        <taxon>Eukaryota</taxon>
        <taxon>Fungi</taxon>
        <taxon>Dikarya</taxon>
        <taxon>Ascomycota</taxon>
        <taxon>Pezizomycotina</taxon>
        <taxon>Dothideomycetes</taxon>
        <taxon>Dothideomycetes incertae sedis</taxon>
        <taxon>Microthyriales</taxon>
        <taxon>Microthyriaceae</taxon>
        <taxon>Microthyrium</taxon>
    </lineage>
</organism>
<dbReference type="GO" id="GO:0006289">
    <property type="term" value="P:nucleotide-excision repair"/>
    <property type="evidence" value="ECO:0007669"/>
    <property type="project" value="TreeGrafter"/>
</dbReference>
<dbReference type="InterPro" id="IPR016580">
    <property type="entry name" value="HUS1"/>
</dbReference>
<dbReference type="OrthoDB" id="419537at2759"/>
<dbReference type="PIRSF" id="PIRSF011312">
    <property type="entry name" value="Cell_cycle_HUS1"/>
    <property type="match status" value="1"/>
</dbReference>
<name>A0A6A6UKP9_9PEZI</name>
<reference evidence="5" key="1">
    <citation type="journal article" date="2020" name="Stud. Mycol.">
        <title>101 Dothideomycetes genomes: a test case for predicting lifestyles and emergence of pathogens.</title>
        <authorList>
            <person name="Haridas S."/>
            <person name="Albert R."/>
            <person name="Binder M."/>
            <person name="Bloem J."/>
            <person name="Labutti K."/>
            <person name="Salamov A."/>
            <person name="Andreopoulos B."/>
            <person name="Baker S."/>
            <person name="Barry K."/>
            <person name="Bills G."/>
            <person name="Bluhm B."/>
            <person name="Cannon C."/>
            <person name="Castanera R."/>
            <person name="Culley D."/>
            <person name="Daum C."/>
            <person name="Ezra D."/>
            <person name="Gonzalez J."/>
            <person name="Henrissat B."/>
            <person name="Kuo A."/>
            <person name="Liang C."/>
            <person name="Lipzen A."/>
            <person name="Lutzoni F."/>
            <person name="Magnuson J."/>
            <person name="Mondo S."/>
            <person name="Nolan M."/>
            <person name="Ohm R."/>
            <person name="Pangilinan J."/>
            <person name="Park H.-J."/>
            <person name="Ramirez L."/>
            <person name="Alfaro M."/>
            <person name="Sun H."/>
            <person name="Tritt A."/>
            <person name="Yoshinaga Y."/>
            <person name="Zwiers L.-H."/>
            <person name="Turgeon B."/>
            <person name="Goodwin S."/>
            <person name="Spatafora J."/>
            <person name="Crous P."/>
            <person name="Grigoriev I."/>
        </authorList>
    </citation>
    <scope>NUCLEOTIDE SEQUENCE</scope>
    <source>
        <strain evidence="5">CBS 115976</strain>
    </source>
</reference>
<dbReference type="GO" id="GO:0000723">
    <property type="term" value="P:telomere maintenance"/>
    <property type="evidence" value="ECO:0007669"/>
    <property type="project" value="TreeGrafter"/>
</dbReference>
<evidence type="ECO:0000256" key="3">
    <source>
        <dbReference type="ARBA" id="ARBA00023242"/>
    </source>
</evidence>
<dbReference type="InterPro" id="IPR007150">
    <property type="entry name" value="HUS1/Mec3"/>
</dbReference>
<dbReference type="GO" id="GO:0033314">
    <property type="term" value="P:mitotic DNA replication checkpoint signaling"/>
    <property type="evidence" value="ECO:0007669"/>
    <property type="project" value="TreeGrafter"/>
</dbReference>
<dbReference type="PANTHER" id="PTHR12900:SF0">
    <property type="entry name" value="CHECKPOINT PROTEIN"/>
    <property type="match status" value="1"/>
</dbReference>
<dbReference type="GO" id="GO:0000724">
    <property type="term" value="P:double-strand break repair via homologous recombination"/>
    <property type="evidence" value="ECO:0007669"/>
    <property type="project" value="TreeGrafter"/>
</dbReference>
<dbReference type="GO" id="GO:0035861">
    <property type="term" value="C:site of double-strand break"/>
    <property type="evidence" value="ECO:0007669"/>
    <property type="project" value="TreeGrafter"/>
</dbReference>
<dbReference type="Proteomes" id="UP000799302">
    <property type="component" value="Unassembled WGS sequence"/>
</dbReference>
<dbReference type="SUPFAM" id="SSF55979">
    <property type="entry name" value="DNA clamp"/>
    <property type="match status" value="1"/>
</dbReference>
<dbReference type="InterPro" id="IPR046938">
    <property type="entry name" value="DNA_clamp_sf"/>
</dbReference>
<dbReference type="GO" id="GO:0044778">
    <property type="term" value="P:meiotic DNA integrity checkpoint signaling"/>
    <property type="evidence" value="ECO:0007669"/>
    <property type="project" value="TreeGrafter"/>
</dbReference>
<comment type="subcellular location">
    <subcellularLocation>
        <location evidence="1">Nucleus</location>
    </subcellularLocation>
</comment>
<accession>A0A6A6UKP9</accession>
<evidence type="ECO:0000313" key="5">
    <source>
        <dbReference type="EMBL" id="KAF2672027.1"/>
    </source>
</evidence>
<gene>
    <name evidence="5" type="ORF">BT63DRAFT_422532</name>
</gene>
<evidence type="ECO:0000313" key="6">
    <source>
        <dbReference type="Proteomes" id="UP000799302"/>
    </source>
</evidence>
<evidence type="ECO:0000256" key="2">
    <source>
        <dbReference type="ARBA" id="ARBA00005563"/>
    </source>
</evidence>
<dbReference type="GO" id="GO:0005730">
    <property type="term" value="C:nucleolus"/>
    <property type="evidence" value="ECO:0007669"/>
    <property type="project" value="InterPro"/>
</dbReference>
<evidence type="ECO:0000256" key="4">
    <source>
        <dbReference type="PIRNR" id="PIRNR011312"/>
    </source>
</evidence>
<dbReference type="GO" id="GO:0030896">
    <property type="term" value="C:checkpoint clamp complex"/>
    <property type="evidence" value="ECO:0007669"/>
    <property type="project" value="InterPro"/>
</dbReference>
<protein>
    <recommendedName>
        <fullName evidence="4">Checkpoint protein</fullName>
    </recommendedName>
</protein>
<dbReference type="PANTHER" id="PTHR12900">
    <property type="entry name" value="MITOTIC AND DNA DAMAGE CHECKPOINT PROTEIN HUS1"/>
    <property type="match status" value="1"/>
</dbReference>
<sequence>MRFKANIQNIITFTRFTASLSSLGPFAWVRLDENDIRFTVIPEQGTQVWSVLQIDSVFESYLIESAADNVINLEVPLQGLHRALKSAVNATAASIRLTKRDGLPMLCLTINTTSVGNIAMQTADDSFAAMMDTEDGERGMNIDFTNNARERETIITQDIPIRVLSSNSVDGLHEPRTREPDVNIELPSLMQLKAISDRFTRLALVSKASASSVSGATSVGPRLELSANMHGCLRIRIDTDAMNINSTWTGLTNPRLDPSAIEGGEAALQNHPTEIMRQQGDAKGDSEEGWAKVFIDGRDWSKVMSVGRVGGRVIACFCNDHALILYVYMNTGNDDGSDRSVLTYYISSYSN</sequence>
<keyword evidence="3" id="KW-0539">Nucleus</keyword>
<dbReference type="EMBL" id="MU004232">
    <property type="protein sequence ID" value="KAF2672027.1"/>
    <property type="molecule type" value="Genomic_DNA"/>
</dbReference>
<comment type="similarity">
    <text evidence="2 4">Belongs to the HUS1 family.</text>
</comment>
<dbReference type="GO" id="GO:0031573">
    <property type="term" value="P:mitotic intra-S DNA damage checkpoint signaling"/>
    <property type="evidence" value="ECO:0007669"/>
    <property type="project" value="TreeGrafter"/>
</dbReference>
<dbReference type="Gene3D" id="3.70.10.10">
    <property type="match status" value="1"/>
</dbReference>
<keyword evidence="6" id="KW-1185">Reference proteome</keyword>
<evidence type="ECO:0000256" key="1">
    <source>
        <dbReference type="ARBA" id="ARBA00004123"/>
    </source>
</evidence>
<proteinExistence type="inferred from homology"/>
<dbReference type="Pfam" id="PF04005">
    <property type="entry name" value="Hus1"/>
    <property type="match status" value="1"/>
</dbReference>